<dbReference type="Proteomes" id="UP000092583">
    <property type="component" value="Unassembled WGS sequence"/>
</dbReference>
<feature type="region of interest" description="Disordered" evidence="1">
    <location>
        <begin position="1"/>
        <end position="60"/>
    </location>
</feature>
<sequence length="472" mass="53139">MKPSTPTSTPLTGQLHPHPQAETQPHSRPAFISIPTSDSTAHPTDPTPISIPDSLPPSQPYESRRTILNRAYPLLFLVIIDTFYTYRHFSSLPFSTSFISFIRIITLVYVGSTTRWKYKKSWVMLLCGLTLIYSIWEGCKRFMTRGGDDSNKEAGRDGKYLMITSILSIIEYLSYLLLLRLFPPPPSSHTANLSYKLPLAQTPSSVRYRSTSTRNTPGSVRFHPQSQHRRHVSRGTLRSVRVRSRGNTIDGRMDNSAISQLVGSDQQGMRYEADQGDVFTSSTEIGMSSGYGLERRSLDGSSLHPHEDEYEEDQLYDDEEEQDYEQEGYDTTEDESSYSPTRNTINLDNLDNLEGQEVYDLDGNEVGEEEDDDQSVSSISSSSIIDLPPPLMTLPSRSTSLNINMNIIGLENSPIVGPLIRRSRSARFVPSSWGSLSPNSPGRWFNNQNHIQNQQNRDQAQEELGDYGTFEG</sequence>
<feature type="compositionally biased region" description="Polar residues" evidence="1">
    <location>
        <begin position="337"/>
        <end position="349"/>
    </location>
</feature>
<feature type="region of interest" description="Disordered" evidence="1">
    <location>
        <begin position="205"/>
        <end position="257"/>
    </location>
</feature>
<feature type="compositionally biased region" description="Acidic residues" evidence="1">
    <location>
        <begin position="308"/>
        <end position="336"/>
    </location>
</feature>
<feature type="region of interest" description="Disordered" evidence="1">
    <location>
        <begin position="280"/>
        <end position="355"/>
    </location>
</feature>
<reference evidence="4" key="2">
    <citation type="submission" date="2013-12" db="EMBL/GenBank/DDBJ databases">
        <title>Evolution of pathogenesis and genome organization in the Tremellales.</title>
        <authorList>
            <person name="Cuomo C."/>
            <person name="Litvintseva A."/>
            <person name="Heitman J."/>
            <person name="Chen Y."/>
            <person name="Sun S."/>
            <person name="Springer D."/>
            <person name="Dromer F."/>
            <person name="Young S."/>
            <person name="Zeng Q."/>
            <person name="Chapman S."/>
            <person name="Gujja S."/>
            <person name="Saif S."/>
            <person name="Birren B."/>
        </authorList>
    </citation>
    <scope>NUCLEOTIDE SEQUENCE [LARGE SCALE GENOMIC DNA]</scope>
    <source>
        <strain evidence="4">CBS 10435</strain>
    </source>
</reference>
<feature type="compositionally biased region" description="Polar residues" evidence="1">
    <location>
        <begin position="1"/>
        <end position="12"/>
    </location>
</feature>
<keyword evidence="4" id="KW-1185">Reference proteome</keyword>
<gene>
    <name evidence="3" type="ORF">L486_00243</name>
</gene>
<evidence type="ECO:0000256" key="1">
    <source>
        <dbReference type="SAM" id="MobiDB-lite"/>
    </source>
</evidence>
<feature type="compositionally biased region" description="Polar residues" evidence="1">
    <location>
        <begin position="205"/>
        <end position="218"/>
    </location>
</feature>
<feature type="transmembrane region" description="Helical" evidence="2">
    <location>
        <begin position="122"/>
        <end position="139"/>
    </location>
</feature>
<evidence type="ECO:0000313" key="4">
    <source>
        <dbReference type="Proteomes" id="UP000092583"/>
    </source>
</evidence>
<name>A0A1B9IYJ0_9TREE</name>
<protein>
    <submittedName>
        <fullName evidence="3">Uncharacterized protein</fullName>
    </submittedName>
</protein>
<reference evidence="3 4" key="1">
    <citation type="submission" date="2013-07" db="EMBL/GenBank/DDBJ databases">
        <title>The Genome Sequence of Kwoniella mangroviensis CBS10435.</title>
        <authorList>
            <consortium name="The Broad Institute Genome Sequencing Platform"/>
            <person name="Cuomo C."/>
            <person name="Litvintseva A."/>
            <person name="Chen Y."/>
            <person name="Heitman J."/>
            <person name="Sun S."/>
            <person name="Springer D."/>
            <person name="Dromer F."/>
            <person name="Young S.K."/>
            <person name="Zeng Q."/>
            <person name="Gargeya S."/>
            <person name="Fitzgerald M."/>
            <person name="Abouelleil A."/>
            <person name="Alvarado L."/>
            <person name="Berlin A.M."/>
            <person name="Chapman S.B."/>
            <person name="Dewar J."/>
            <person name="Goldberg J."/>
            <person name="Griggs A."/>
            <person name="Gujja S."/>
            <person name="Hansen M."/>
            <person name="Howarth C."/>
            <person name="Imamovic A."/>
            <person name="Larimer J."/>
            <person name="McCowan C."/>
            <person name="Murphy C."/>
            <person name="Pearson M."/>
            <person name="Priest M."/>
            <person name="Roberts A."/>
            <person name="Saif S."/>
            <person name="Shea T."/>
            <person name="Sykes S."/>
            <person name="Wortman J."/>
            <person name="Nusbaum C."/>
            <person name="Birren B."/>
        </authorList>
    </citation>
    <scope>NUCLEOTIDE SEQUENCE [LARGE SCALE GENOMIC DNA]</scope>
    <source>
        <strain evidence="3 4">CBS 10435</strain>
    </source>
</reference>
<feature type="transmembrane region" description="Helical" evidence="2">
    <location>
        <begin position="91"/>
        <end position="110"/>
    </location>
</feature>
<keyword evidence="2" id="KW-0472">Membrane</keyword>
<keyword evidence="2" id="KW-1133">Transmembrane helix</keyword>
<dbReference type="OrthoDB" id="2565336at2759"/>
<keyword evidence="2" id="KW-0812">Transmembrane</keyword>
<dbReference type="AlphaFoldDB" id="A0A1B9IYJ0"/>
<evidence type="ECO:0000256" key="2">
    <source>
        <dbReference type="SAM" id="Phobius"/>
    </source>
</evidence>
<dbReference type="EMBL" id="KI669459">
    <property type="protein sequence ID" value="OCF60608.1"/>
    <property type="molecule type" value="Genomic_DNA"/>
</dbReference>
<accession>A0A1B9IYJ0</accession>
<organism evidence="3 4">
    <name type="scientific">Kwoniella mangroviensis CBS 10435</name>
    <dbReference type="NCBI Taxonomy" id="1331196"/>
    <lineage>
        <taxon>Eukaryota</taxon>
        <taxon>Fungi</taxon>
        <taxon>Dikarya</taxon>
        <taxon>Basidiomycota</taxon>
        <taxon>Agaricomycotina</taxon>
        <taxon>Tremellomycetes</taxon>
        <taxon>Tremellales</taxon>
        <taxon>Cryptococcaceae</taxon>
        <taxon>Kwoniella</taxon>
    </lineage>
</organism>
<proteinExistence type="predicted"/>
<feature type="transmembrane region" description="Helical" evidence="2">
    <location>
        <begin position="160"/>
        <end position="182"/>
    </location>
</feature>
<evidence type="ECO:0000313" key="3">
    <source>
        <dbReference type="EMBL" id="OCF60608.1"/>
    </source>
</evidence>